<name>A0ACB1B2Q8_MELEN</name>
<evidence type="ECO:0000313" key="1">
    <source>
        <dbReference type="EMBL" id="CAK5113992.1"/>
    </source>
</evidence>
<accession>A0ACB1B2Q8</accession>
<protein>
    <submittedName>
        <fullName evidence="1">Uncharacterized protein</fullName>
    </submittedName>
</protein>
<comment type="caution">
    <text evidence="1">The sequence shown here is derived from an EMBL/GenBank/DDBJ whole genome shotgun (WGS) entry which is preliminary data.</text>
</comment>
<reference evidence="1" key="1">
    <citation type="submission" date="2023-11" db="EMBL/GenBank/DDBJ databases">
        <authorList>
            <person name="Poullet M."/>
        </authorList>
    </citation>
    <scope>NUCLEOTIDE SEQUENCE</scope>
    <source>
        <strain evidence="1">E1834</strain>
    </source>
</reference>
<gene>
    <name evidence="1" type="ORF">MENTE1834_LOCUS45260</name>
</gene>
<evidence type="ECO:0000313" key="2">
    <source>
        <dbReference type="Proteomes" id="UP001497535"/>
    </source>
</evidence>
<organism evidence="1 2">
    <name type="scientific">Meloidogyne enterolobii</name>
    <name type="common">Root-knot nematode worm</name>
    <name type="synonym">Meloidogyne mayaguensis</name>
    <dbReference type="NCBI Taxonomy" id="390850"/>
    <lineage>
        <taxon>Eukaryota</taxon>
        <taxon>Metazoa</taxon>
        <taxon>Ecdysozoa</taxon>
        <taxon>Nematoda</taxon>
        <taxon>Chromadorea</taxon>
        <taxon>Rhabditida</taxon>
        <taxon>Tylenchina</taxon>
        <taxon>Tylenchomorpha</taxon>
        <taxon>Tylenchoidea</taxon>
        <taxon>Meloidogynidae</taxon>
        <taxon>Meloidogyninae</taxon>
        <taxon>Meloidogyne</taxon>
    </lineage>
</organism>
<sequence>MLGLDLVILTRGGSELEKSGLVVPVTRSILSSDIDTISRFQGRSQWVDFKGQNFFPFLLPQEKILRIWTVIGEKLHFFDPLLKFFPFPHFGVGLASEEPPSCALV</sequence>
<dbReference type="EMBL" id="CAVMJV010000148">
    <property type="protein sequence ID" value="CAK5113992.1"/>
    <property type="molecule type" value="Genomic_DNA"/>
</dbReference>
<dbReference type="Proteomes" id="UP001497535">
    <property type="component" value="Unassembled WGS sequence"/>
</dbReference>
<keyword evidence="2" id="KW-1185">Reference proteome</keyword>
<proteinExistence type="predicted"/>